<evidence type="ECO:0000256" key="2">
    <source>
        <dbReference type="ARBA" id="ARBA00006727"/>
    </source>
</evidence>
<feature type="transmembrane region" description="Helical" evidence="4">
    <location>
        <begin position="195"/>
        <end position="217"/>
    </location>
</feature>
<evidence type="ECO:0000259" key="5">
    <source>
        <dbReference type="PROSITE" id="PS50850"/>
    </source>
</evidence>
<dbReference type="GO" id="GO:0016020">
    <property type="term" value="C:membrane"/>
    <property type="evidence" value="ECO:0007669"/>
    <property type="project" value="UniProtKB-SubCell"/>
</dbReference>
<dbReference type="GO" id="GO:0022857">
    <property type="term" value="F:transmembrane transporter activity"/>
    <property type="evidence" value="ECO:0007669"/>
    <property type="project" value="InterPro"/>
</dbReference>
<dbReference type="Pfam" id="PF07690">
    <property type="entry name" value="MFS_1"/>
    <property type="match status" value="1"/>
</dbReference>
<feature type="transmembrane region" description="Helical" evidence="4">
    <location>
        <begin position="363"/>
        <end position="386"/>
    </location>
</feature>
<feature type="transmembrane region" description="Helical" evidence="4">
    <location>
        <begin position="303"/>
        <end position="322"/>
    </location>
</feature>
<gene>
    <name evidence="6" type="ORF">BHQ10_008661</name>
</gene>
<keyword evidence="4" id="KW-1133">Transmembrane helix</keyword>
<feature type="transmembrane region" description="Helical" evidence="4">
    <location>
        <begin position="78"/>
        <end position="96"/>
    </location>
</feature>
<feature type="domain" description="Major facilitator superfamily (MFS) profile" evidence="5">
    <location>
        <begin position="36"/>
        <end position="425"/>
    </location>
</feature>
<dbReference type="InterPro" id="IPR011701">
    <property type="entry name" value="MFS"/>
</dbReference>
<dbReference type="SUPFAM" id="SSF103473">
    <property type="entry name" value="MFS general substrate transporter"/>
    <property type="match status" value="1"/>
</dbReference>
<evidence type="ECO:0000313" key="6">
    <source>
        <dbReference type="EMBL" id="RAO72649.1"/>
    </source>
</evidence>
<name>A0A364LA45_TALAM</name>
<dbReference type="PANTHER" id="PTHR11360">
    <property type="entry name" value="MONOCARBOXYLATE TRANSPORTER"/>
    <property type="match status" value="1"/>
</dbReference>
<comment type="subcellular location">
    <subcellularLocation>
        <location evidence="1">Membrane</location>
        <topology evidence="1">Multi-pass membrane protein</topology>
    </subcellularLocation>
</comment>
<dbReference type="AlphaFoldDB" id="A0A364LA45"/>
<feature type="transmembrane region" description="Helical" evidence="4">
    <location>
        <begin position="163"/>
        <end position="183"/>
    </location>
</feature>
<dbReference type="InterPro" id="IPR050327">
    <property type="entry name" value="Proton-linked_MCT"/>
</dbReference>
<evidence type="ECO:0000256" key="1">
    <source>
        <dbReference type="ARBA" id="ARBA00004141"/>
    </source>
</evidence>
<feature type="transmembrane region" description="Helical" evidence="4">
    <location>
        <begin position="128"/>
        <end position="151"/>
    </location>
</feature>
<dbReference type="Gene3D" id="1.20.1250.20">
    <property type="entry name" value="MFS general substrate transporter like domains"/>
    <property type="match status" value="2"/>
</dbReference>
<keyword evidence="4" id="KW-0812">Transmembrane</keyword>
<dbReference type="RefSeq" id="XP_040737163.1">
    <property type="nucleotide sequence ID" value="XM_040881491.1"/>
</dbReference>
<proteinExistence type="inferred from homology"/>
<dbReference type="Proteomes" id="UP000249363">
    <property type="component" value="Unassembled WGS sequence"/>
</dbReference>
<evidence type="ECO:0000313" key="7">
    <source>
        <dbReference type="Proteomes" id="UP000249363"/>
    </source>
</evidence>
<feature type="transmembrane region" description="Helical" evidence="4">
    <location>
        <begin position="273"/>
        <end position="291"/>
    </location>
</feature>
<comment type="caution">
    <text evidence="6">The sequence shown here is derived from an EMBL/GenBank/DDBJ whole genome shotgun (WGS) entry which is preliminary data.</text>
</comment>
<feature type="region of interest" description="Disordered" evidence="3">
    <location>
        <begin position="1"/>
        <end position="29"/>
    </location>
</feature>
<feature type="compositionally biased region" description="Basic and acidic residues" evidence="3">
    <location>
        <begin position="14"/>
        <end position="29"/>
    </location>
</feature>
<dbReference type="GeneID" id="63797875"/>
<reference evidence="6 7" key="1">
    <citation type="journal article" date="2017" name="Biotechnol. Biofuels">
        <title>Differential beta-glucosidase expression as a function of carbon source availability in Talaromyces amestolkiae: a genomic and proteomic approach.</title>
        <authorList>
            <person name="de Eugenio L.I."/>
            <person name="Mendez-Liter J.A."/>
            <person name="Nieto-Dominguez M."/>
            <person name="Alonso L."/>
            <person name="Gil-Munoz J."/>
            <person name="Barriuso J."/>
            <person name="Prieto A."/>
            <person name="Martinez M.J."/>
        </authorList>
    </citation>
    <scope>NUCLEOTIDE SEQUENCE [LARGE SCALE GENOMIC DNA]</scope>
    <source>
        <strain evidence="6 7">CIB</strain>
    </source>
</reference>
<dbReference type="InterPro" id="IPR036259">
    <property type="entry name" value="MFS_trans_sf"/>
</dbReference>
<organism evidence="6 7">
    <name type="scientific">Talaromyces amestolkiae</name>
    <dbReference type="NCBI Taxonomy" id="1196081"/>
    <lineage>
        <taxon>Eukaryota</taxon>
        <taxon>Fungi</taxon>
        <taxon>Dikarya</taxon>
        <taxon>Ascomycota</taxon>
        <taxon>Pezizomycotina</taxon>
        <taxon>Eurotiomycetes</taxon>
        <taxon>Eurotiomycetidae</taxon>
        <taxon>Eurotiales</taxon>
        <taxon>Trichocomaceae</taxon>
        <taxon>Talaromyces</taxon>
        <taxon>Talaromyces sect. Talaromyces</taxon>
    </lineage>
</organism>
<keyword evidence="7" id="KW-1185">Reference proteome</keyword>
<accession>A0A364LA45</accession>
<feature type="transmembrane region" description="Helical" evidence="4">
    <location>
        <begin position="237"/>
        <end position="261"/>
    </location>
</feature>
<comment type="similarity">
    <text evidence="2">Belongs to the major facilitator superfamily. Monocarboxylate porter (TC 2.A.1.13) family.</text>
</comment>
<dbReference type="EMBL" id="MIKG01000020">
    <property type="protein sequence ID" value="RAO72649.1"/>
    <property type="molecule type" value="Genomic_DNA"/>
</dbReference>
<dbReference type="CDD" id="cd17352">
    <property type="entry name" value="MFS_MCT_SLC16"/>
    <property type="match status" value="1"/>
</dbReference>
<dbReference type="OrthoDB" id="6499973at2759"/>
<protein>
    <recommendedName>
        <fullName evidence="5">Major facilitator superfamily (MFS) profile domain-containing protein</fullName>
    </recommendedName>
</protein>
<evidence type="ECO:0000256" key="4">
    <source>
        <dbReference type="SAM" id="Phobius"/>
    </source>
</evidence>
<sequence>MSSLHESGEAAPDTFEKSDRLEGEKKETGFPEGGTRAWMAVLGAFCVSFSTFGYMNAFGVYQDYYTKYTLRYETPSNIAWIGSVQICFLFSGSLVGGPLFDRYGASIIHIPAISVVVSVMMTSLCKSYYQFMLAQGILGGIASGILFTPAMTCVSHYFQKRRAAAVGVTVSGSSIGGVVLPIALSKMLANETLGFGWSVRIVGFIILFMMLIAMATLRGRLPPRRDRILLPSAFTRVLYTSITLGITFMMWGIFTPFFYLPQYAHSHNMDSQLSSYLLSILNAASIFGRVLPGIIADKVGRFNVLIINGFCTGVLLLCWIAVKSEASIIVFAVLYGYFSGGLVSLMSPCIAQASPSPDQIGTHLGMSLAVVGIAGLTGTPICGALLEKYGEYTQPAIFSGVMVFVGVAFVVVARFCLRTKVLAIV</sequence>
<dbReference type="InterPro" id="IPR020846">
    <property type="entry name" value="MFS_dom"/>
</dbReference>
<dbReference type="PANTHER" id="PTHR11360:SF281">
    <property type="entry name" value="ASPYRIDONES EFFLUX PROTEIN APDF-RELATED"/>
    <property type="match status" value="1"/>
</dbReference>
<dbReference type="PROSITE" id="PS50850">
    <property type="entry name" value="MFS"/>
    <property type="match status" value="1"/>
</dbReference>
<evidence type="ECO:0000256" key="3">
    <source>
        <dbReference type="SAM" id="MobiDB-lite"/>
    </source>
</evidence>
<feature type="transmembrane region" description="Helical" evidence="4">
    <location>
        <begin position="392"/>
        <end position="417"/>
    </location>
</feature>
<feature type="transmembrane region" description="Helical" evidence="4">
    <location>
        <begin position="328"/>
        <end position="351"/>
    </location>
</feature>
<feature type="transmembrane region" description="Helical" evidence="4">
    <location>
        <begin position="37"/>
        <end position="58"/>
    </location>
</feature>
<keyword evidence="4" id="KW-0472">Membrane</keyword>